<evidence type="ECO:0000313" key="5">
    <source>
        <dbReference type="Proteomes" id="UP000824890"/>
    </source>
</evidence>
<keyword evidence="1" id="KW-0539">Nucleus</keyword>
<dbReference type="Pfam" id="PF08670">
    <property type="entry name" value="MEKHLA"/>
    <property type="match status" value="2"/>
</dbReference>
<dbReference type="EMBL" id="JAGKQM010000016">
    <property type="protein sequence ID" value="KAH0873507.1"/>
    <property type="molecule type" value="Genomic_DNA"/>
</dbReference>
<feature type="domain" description="RRM" evidence="2">
    <location>
        <begin position="25"/>
        <end position="51"/>
    </location>
</feature>
<gene>
    <name evidence="4" type="ORF">HID58_070869</name>
</gene>
<dbReference type="SUPFAM" id="SSF54928">
    <property type="entry name" value="RNA-binding domain, RBD"/>
    <property type="match status" value="1"/>
</dbReference>
<dbReference type="PANTHER" id="PTHR45950">
    <property type="entry name" value="HOMEOBOX-LEUCINE ZIPPER PROTEIN ATHB-14"/>
    <property type="match status" value="1"/>
</dbReference>
<dbReference type="InterPro" id="IPR035979">
    <property type="entry name" value="RBD_domain_sf"/>
</dbReference>
<feature type="domain" description="MEKHLA" evidence="3">
    <location>
        <begin position="103"/>
        <end position="138"/>
    </location>
</feature>
<dbReference type="InterPro" id="IPR000504">
    <property type="entry name" value="RRM_dom"/>
</dbReference>
<evidence type="ECO:0000259" key="2">
    <source>
        <dbReference type="Pfam" id="PF00076"/>
    </source>
</evidence>
<organism evidence="4 5">
    <name type="scientific">Brassica napus</name>
    <name type="common">Rape</name>
    <dbReference type="NCBI Taxonomy" id="3708"/>
    <lineage>
        <taxon>Eukaryota</taxon>
        <taxon>Viridiplantae</taxon>
        <taxon>Streptophyta</taxon>
        <taxon>Embryophyta</taxon>
        <taxon>Tracheophyta</taxon>
        <taxon>Spermatophyta</taxon>
        <taxon>Magnoliopsida</taxon>
        <taxon>eudicotyledons</taxon>
        <taxon>Gunneridae</taxon>
        <taxon>Pentapetalae</taxon>
        <taxon>rosids</taxon>
        <taxon>malvids</taxon>
        <taxon>Brassicales</taxon>
        <taxon>Brassicaceae</taxon>
        <taxon>Brassiceae</taxon>
        <taxon>Brassica</taxon>
    </lineage>
</organism>
<sequence>FSVINLLHPLEAFNLPPPFDVGTNLFIGNLDPDVDEKIVYDTFSTFGGIDSNPMPQPVFMFANQAGLDMLETTLVALQDIALEKIFDESGICVLAFRNLFVYNGRHVTYEQAVTWKVFDNDNNNNLHCLAFSFVNWSFVLSHL</sequence>
<dbReference type="PANTHER" id="PTHR45950:SF10">
    <property type="entry name" value="HOMEOBOX-LEUCINE ZIPPER PROTEIN REVOLUTA"/>
    <property type="match status" value="1"/>
</dbReference>
<dbReference type="InterPro" id="IPR044830">
    <property type="entry name" value="HD-Zip_III"/>
</dbReference>
<evidence type="ECO:0000256" key="1">
    <source>
        <dbReference type="ARBA" id="ARBA00023242"/>
    </source>
</evidence>
<feature type="non-terminal residue" evidence="4">
    <location>
        <position position="1"/>
    </location>
</feature>
<feature type="domain" description="MEKHLA" evidence="3">
    <location>
        <begin position="55"/>
        <end position="88"/>
    </location>
</feature>
<name>A0ABQ7YZZ3_BRANA</name>
<dbReference type="Proteomes" id="UP000824890">
    <property type="component" value="Unassembled WGS sequence"/>
</dbReference>
<evidence type="ECO:0000313" key="4">
    <source>
        <dbReference type="EMBL" id="KAH0873507.1"/>
    </source>
</evidence>
<dbReference type="InterPro" id="IPR012677">
    <property type="entry name" value="Nucleotide-bd_a/b_plait_sf"/>
</dbReference>
<evidence type="ECO:0008006" key="6">
    <source>
        <dbReference type="Google" id="ProtNLM"/>
    </source>
</evidence>
<dbReference type="InterPro" id="IPR013978">
    <property type="entry name" value="MEKHLA"/>
</dbReference>
<proteinExistence type="predicted"/>
<protein>
    <recommendedName>
        <fullName evidence="6">RRM domain-containing protein</fullName>
    </recommendedName>
</protein>
<dbReference type="Gene3D" id="3.30.70.330">
    <property type="match status" value="1"/>
</dbReference>
<keyword evidence="5" id="KW-1185">Reference proteome</keyword>
<reference evidence="4 5" key="1">
    <citation type="submission" date="2021-05" db="EMBL/GenBank/DDBJ databases">
        <title>Genome Assembly of Synthetic Allotetraploid Brassica napus Reveals Homoeologous Exchanges between Subgenomes.</title>
        <authorList>
            <person name="Davis J.T."/>
        </authorList>
    </citation>
    <scope>NUCLEOTIDE SEQUENCE [LARGE SCALE GENOMIC DNA]</scope>
    <source>
        <strain evidence="5">cv. Da-Ae</strain>
        <tissue evidence="4">Seedling</tissue>
    </source>
</reference>
<dbReference type="Pfam" id="PF00076">
    <property type="entry name" value="RRM_1"/>
    <property type="match status" value="1"/>
</dbReference>
<accession>A0ABQ7YZZ3</accession>
<comment type="caution">
    <text evidence="4">The sequence shown here is derived from an EMBL/GenBank/DDBJ whole genome shotgun (WGS) entry which is preliminary data.</text>
</comment>
<evidence type="ECO:0000259" key="3">
    <source>
        <dbReference type="Pfam" id="PF08670"/>
    </source>
</evidence>